<proteinExistence type="predicted"/>
<dbReference type="Proteomes" id="UP000005442">
    <property type="component" value="Chromosome"/>
</dbReference>
<reference evidence="1 2" key="1">
    <citation type="submission" date="2011-12" db="EMBL/GenBank/DDBJ databases">
        <title>Complete sequence of Mycobacterium rhodesiae NBB3.</title>
        <authorList>
            <consortium name="US DOE Joint Genome Institute"/>
            <person name="Lucas S."/>
            <person name="Han J."/>
            <person name="Lapidus A."/>
            <person name="Cheng J.-F."/>
            <person name="Goodwin L."/>
            <person name="Pitluck S."/>
            <person name="Peters L."/>
            <person name="Mikhailova N."/>
            <person name="Gu W."/>
            <person name="Detter J.C."/>
            <person name="Han C."/>
            <person name="Tapia R."/>
            <person name="Land M."/>
            <person name="Hauser L."/>
            <person name="Kyrpides N."/>
            <person name="Ivanova N."/>
            <person name="Pagani I."/>
            <person name="Mattes T."/>
            <person name="Holmes A."/>
            <person name="Rutledge P."/>
            <person name="Paulsen I."/>
            <person name="Coleman N."/>
            <person name="Woyke T."/>
        </authorList>
    </citation>
    <scope>NUCLEOTIDE SEQUENCE [LARGE SCALE GENOMIC DNA]</scope>
    <source>
        <strain evidence="1 2">NBB3</strain>
    </source>
</reference>
<dbReference type="eggNOG" id="ENOG5033F8F">
    <property type="taxonomic scope" value="Bacteria"/>
</dbReference>
<sequence>MSEHHDIPELTPAEQMRVRAMVSDMTEMAAGLGAGTATPEDVEGAVARIMSVDVEGDTMLNALHVPTDAGPFAAALETILRRIPDGWGRWISHDAGWYPIVVALDQRLSAIDPEYVVHQIKEKFGTLRYYCAPSAEERSPAVLDAFRAITGEAERASAVTCERCSQPGVLHETRYLVKTLCASCADSLGYTPVQQDTT</sequence>
<dbReference type="AlphaFoldDB" id="G8RH15"/>
<evidence type="ECO:0000313" key="2">
    <source>
        <dbReference type="Proteomes" id="UP000005442"/>
    </source>
</evidence>
<evidence type="ECO:0000313" key="1">
    <source>
        <dbReference type="EMBL" id="AEV73319.1"/>
    </source>
</evidence>
<accession>G8RH15</accession>
<protein>
    <submittedName>
        <fullName evidence="1">Uncharacterized protein</fullName>
    </submittedName>
</protein>
<gene>
    <name evidence="1" type="ordered locus">MycrhN_2738</name>
</gene>
<dbReference type="EMBL" id="CP003169">
    <property type="protein sequence ID" value="AEV73319.1"/>
    <property type="molecule type" value="Genomic_DNA"/>
</dbReference>
<dbReference type="KEGG" id="mrh:MycrhN_2738"/>
<name>G8RH15_MYCRN</name>
<dbReference type="STRING" id="710685.MycrhN_2738"/>
<keyword evidence="2" id="KW-1185">Reference proteome</keyword>
<dbReference type="OrthoDB" id="5346627at2"/>
<dbReference type="PATRIC" id="fig|710685.3.peg.2726"/>
<dbReference type="HOGENOM" id="CLU_1376841_0_0_11"/>
<organism evidence="1 2">
    <name type="scientific">Mycolicibacterium rhodesiae (strain NBB3)</name>
    <name type="common">Mycobacterium rhodesiae</name>
    <dbReference type="NCBI Taxonomy" id="710685"/>
    <lineage>
        <taxon>Bacteria</taxon>
        <taxon>Bacillati</taxon>
        <taxon>Actinomycetota</taxon>
        <taxon>Actinomycetes</taxon>
        <taxon>Mycobacteriales</taxon>
        <taxon>Mycobacteriaceae</taxon>
        <taxon>Mycolicibacterium</taxon>
    </lineage>
</organism>
<dbReference type="RefSeq" id="WP_014211129.1">
    <property type="nucleotide sequence ID" value="NC_016604.1"/>
</dbReference>